<evidence type="ECO:0000256" key="5">
    <source>
        <dbReference type="ARBA" id="ARBA00023125"/>
    </source>
</evidence>
<dbReference type="SMART" id="SM00066">
    <property type="entry name" value="GAL4"/>
    <property type="match status" value="1"/>
</dbReference>
<gene>
    <name evidence="9" type="ORF">PV10_00668</name>
</gene>
<keyword evidence="5" id="KW-0238">DNA-binding</keyword>
<name>A0A0D1ZQG1_EXOME</name>
<keyword evidence="6" id="KW-0804">Transcription</keyword>
<evidence type="ECO:0000256" key="7">
    <source>
        <dbReference type="ARBA" id="ARBA00023242"/>
    </source>
</evidence>
<dbReference type="HOGENOM" id="CLU_760754_0_0_1"/>
<dbReference type="GO" id="GO:0005634">
    <property type="term" value="C:nucleus"/>
    <property type="evidence" value="ECO:0007669"/>
    <property type="project" value="UniProtKB-SubCell"/>
</dbReference>
<evidence type="ECO:0000256" key="6">
    <source>
        <dbReference type="ARBA" id="ARBA00023163"/>
    </source>
</evidence>
<dbReference type="GeneID" id="27318513"/>
<keyword evidence="7" id="KW-0539">Nucleus</keyword>
<dbReference type="OMA" id="LMARYNP"/>
<dbReference type="Pfam" id="PF00172">
    <property type="entry name" value="Zn_clus"/>
    <property type="match status" value="1"/>
</dbReference>
<evidence type="ECO:0000256" key="4">
    <source>
        <dbReference type="ARBA" id="ARBA00023015"/>
    </source>
</evidence>
<dbReference type="RefSeq" id="XP_016228426.1">
    <property type="nucleotide sequence ID" value="XM_016364777.1"/>
</dbReference>
<comment type="subcellular location">
    <subcellularLocation>
        <location evidence="1">Nucleus</location>
    </subcellularLocation>
</comment>
<dbReference type="PANTHER" id="PTHR47782:SF1">
    <property type="entry name" value="PYRIMIDINE PATHWAY REGULATORY PROTEIN 1"/>
    <property type="match status" value="1"/>
</dbReference>
<sequence>MDLTLDLEAALASLPACTRCRRRRIKCDSRLPTCRNCFQADVRCQFRDHVVGEEIPRQYLQSLIQHVQQLSEAGASNGIGIAPELSSHDTLPRLDRPRVGNAEACSIFAASQSPGRLTDPGVSYYGPSNLYAYLLNSASSMISAKPFIEPEEEKEGLRPHNELFETITASYRPSSDTSTANLPPQSLVRDLLEYYQQSVEVFFPVIGSELFSQLSALLSTGSETLQDDNSVEFAILRLILAISFQLMARYNPSLSSIALAYFLNISEARLREALSRSNVTTLQLLTLLSIYLMLDRKGGNIWTALDQALCLSETLELKSERNGILNQIRNTLFVLEV</sequence>
<dbReference type="Proteomes" id="UP000054302">
    <property type="component" value="Unassembled WGS sequence"/>
</dbReference>
<dbReference type="CDD" id="cd12148">
    <property type="entry name" value="fungal_TF_MHR"/>
    <property type="match status" value="1"/>
</dbReference>
<dbReference type="OrthoDB" id="4160398at2759"/>
<reference evidence="9 10" key="1">
    <citation type="submission" date="2015-01" db="EMBL/GenBank/DDBJ databases">
        <title>The Genome Sequence of Exophiala mesophila CBS40295.</title>
        <authorList>
            <consortium name="The Broad Institute Genomics Platform"/>
            <person name="Cuomo C."/>
            <person name="de Hoog S."/>
            <person name="Gorbushina A."/>
            <person name="Stielow B."/>
            <person name="Teixiera M."/>
            <person name="Abouelleil A."/>
            <person name="Chapman S.B."/>
            <person name="Priest M."/>
            <person name="Young S.K."/>
            <person name="Wortman J."/>
            <person name="Nusbaum C."/>
            <person name="Birren B."/>
        </authorList>
    </citation>
    <scope>NUCLEOTIDE SEQUENCE [LARGE SCALE GENOMIC DNA]</scope>
    <source>
        <strain evidence="9 10">CBS 40295</strain>
    </source>
</reference>
<dbReference type="PROSITE" id="PS00463">
    <property type="entry name" value="ZN2_CY6_FUNGAL_1"/>
    <property type="match status" value="1"/>
</dbReference>
<dbReference type="GO" id="GO:0008270">
    <property type="term" value="F:zinc ion binding"/>
    <property type="evidence" value="ECO:0007669"/>
    <property type="project" value="InterPro"/>
</dbReference>
<organism evidence="9 10">
    <name type="scientific">Exophiala mesophila</name>
    <name type="common">Black yeast-like fungus</name>
    <dbReference type="NCBI Taxonomy" id="212818"/>
    <lineage>
        <taxon>Eukaryota</taxon>
        <taxon>Fungi</taxon>
        <taxon>Dikarya</taxon>
        <taxon>Ascomycota</taxon>
        <taxon>Pezizomycotina</taxon>
        <taxon>Eurotiomycetes</taxon>
        <taxon>Chaetothyriomycetidae</taxon>
        <taxon>Chaetothyriales</taxon>
        <taxon>Herpotrichiellaceae</taxon>
        <taxon>Exophiala</taxon>
    </lineage>
</organism>
<feature type="domain" description="Zn(2)-C6 fungal-type" evidence="8">
    <location>
        <begin position="16"/>
        <end position="46"/>
    </location>
</feature>
<dbReference type="Gene3D" id="4.10.240.10">
    <property type="entry name" value="Zn(2)-C6 fungal-type DNA-binding domain"/>
    <property type="match status" value="1"/>
</dbReference>
<dbReference type="GO" id="GO:0045944">
    <property type="term" value="P:positive regulation of transcription by RNA polymerase II"/>
    <property type="evidence" value="ECO:0007669"/>
    <property type="project" value="TreeGrafter"/>
</dbReference>
<dbReference type="GO" id="GO:0043565">
    <property type="term" value="F:sequence-specific DNA binding"/>
    <property type="evidence" value="ECO:0007669"/>
    <property type="project" value="TreeGrafter"/>
</dbReference>
<evidence type="ECO:0000256" key="1">
    <source>
        <dbReference type="ARBA" id="ARBA00004123"/>
    </source>
</evidence>
<evidence type="ECO:0000313" key="9">
    <source>
        <dbReference type="EMBL" id="KIV96852.1"/>
    </source>
</evidence>
<keyword evidence="4" id="KW-0805">Transcription regulation</keyword>
<evidence type="ECO:0000256" key="3">
    <source>
        <dbReference type="ARBA" id="ARBA00022833"/>
    </source>
</evidence>
<proteinExistence type="predicted"/>
<keyword evidence="2" id="KW-0479">Metal-binding</keyword>
<evidence type="ECO:0000256" key="2">
    <source>
        <dbReference type="ARBA" id="ARBA00022723"/>
    </source>
</evidence>
<dbReference type="GO" id="GO:0000981">
    <property type="term" value="F:DNA-binding transcription factor activity, RNA polymerase II-specific"/>
    <property type="evidence" value="ECO:0007669"/>
    <property type="project" value="InterPro"/>
</dbReference>
<dbReference type="InterPro" id="IPR052202">
    <property type="entry name" value="Yeast_MetPath_Reg"/>
</dbReference>
<dbReference type="SUPFAM" id="SSF57701">
    <property type="entry name" value="Zn2/Cys6 DNA-binding domain"/>
    <property type="match status" value="1"/>
</dbReference>
<dbReference type="CDD" id="cd00067">
    <property type="entry name" value="GAL4"/>
    <property type="match status" value="1"/>
</dbReference>
<evidence type="ECO:0000313" key="10">
    <source>
        <dbReference type="Proteomes" id="UP000054302"/>
    </source>
</evidence>
<evidence type="ECO:0000259" key="8">
    <source>
        <dbReference type="PROSITE" id="PS50048"/>
    </source>
</evidence>
<dbReference type="AlphaFoldDB" id="A0A0D1ZQG1"/>
<accession>A0A0D1ZQG1</accession>
<keyword evidence="3" id="KW-0862">Zinc</keyword>
<dbReference type="PANTHER" id="PTHR47782">
    <property type="entry name" value="ZN(II)2CYS6 TRANSCRIPTION FACTOR (EUROFUNG)-RELATED"/>
    <property type="match status" value="1"/>
</dbReference>
<keyword evidence="10" id="KW-1185">Reference proteome</keyword>
<dbReference type="EMBL" id="KN847520">
    <property type="protein sequence ID" value="KIV96852.1"/>
    <property type="molecule type" value="Genomic_DNA"/>
</dbReference>
<dbReference type="PROSITE" id="PS50048">
    <property type="entry name" value="ZN2_CY6_FUNGAL_2"/>
    <property type="match status" value="1"/>
</dbReference>
<dbReference type="VEuPathDB" id="FungiDB:PV10_00668"/>
<dbReference type="InterPro" id="IPR001138">
    <property type="entry name" value="Zn2Cys6_DnaBD"/>
</dbReference>
<protein>
    <recommendedName>
        <fullName evidence="8">Zn(2)-C6 fungal-type domain-containing protein</fullName>
    </recommendedName>
</protein>
<dbReference type="InterPro" id="IPR036864">
    <property type="entry name" value="Zn2-C6_fun-type_DNA-bd_sf"/>
</dbReference>